<sequence length="222" mass="23775">MAQPIDPVRKRIFSELNLQLAQHDISKDIMNETSKHLAFLARYYLNDPCVNPLMISVPIVDIPVISPEGGIAMAHKIALVVHETAPSSASPRNSSTASATDQGGTPTTVEKKDGEVKSVVSAKKTAETRHCAPPSLSAPVSASTSTSSRPRIRVLIQMIGSMGHRQCLVGGFCAIAERVVGGLLDGDEEMVDACEVSKKGKAGKKKLGKEPVWNIMPWGDYC</sequence>
<name>A0ABR3UPN8_9PLEO</name>
<reference evidence="2 3" key="1">
    <citation type="submission" date="2024-09" db="EMBL/GenBank/DDBJ databases">
        <title>T2T genomes of carrot and Alternaria dauci and their utility for understanding host-pathogen interaction during carrot leaf blight disease.</title>
        <authorList>
            <person name="Liu W."/>
            <person name="Xu S."/>
            <person name="Ou C."/>
            <person name="Liu X."/>
            <person name="Zhuang F."/>
            <person name="Deng X.W."/>
        </authorList>
    </citation>
    <scope>NUCLEOTIDE SEQUENCE [LARGE SCALE GENOMIC DNA]</scope>
    <source>
        <strain evidence="2 3">A2016</strain>
    </source>
</reference>
<protein>
    <submittedName>
        <fullName evidence="2">Uncharacterized protein</fullName>
    </submittedName>
</protein>
<keyword evidence="3" id="KW-1185">Reference proteome</keyword>
<organism evidence="2 3">
    <name type="scientific">Alternaria dauci</name>
    <dbReference type="NCBI Taxonomy" id="48095"/>
    <lineage>
        <taxon>Eukaryota</taxon>
        <taxon>Fungi</taxon>
        <taxon>Dikarya</taxon>
        <taxon>Ascomycota</taxon>
        <taxon>Pezizomycotina</taxon>
        <taxon>Dothideomycetes</taxon>
        <taxon>Pleosporomycetidae</taxon>
        <taxon>Pleosporales</taxon>
        <taxon>Pleosporineae</taxon>
        <taxon>Pleosporaceae</taxon>
        <taxon>Alternaria</taxon>
        <taxon>Alternaria sect. Porri</taxon>
    </lineage>
</organism>
<dbReference type="GeneID" id="96082801"/>
<proteinExistence type="predicted"/>
<gene>
    <name evidence="2" type="ORF">ACET3X_002479</name>
</gene>
<evidence type="ECO:0000313" key="3">
    <source>
        <dbReference type="Proteomes" id="UP001578633"/>
    </source>
</evidence>
<evidence type="ECO:0000313" key="2">
    <source>
        <dbReference type="EMBL" id="KAL1798442.1"/>
    </source>
</evidence>
<feature type="region of interest" description="Disordered" evidence="1">
    <location>
        <begin position="85"/>
        <end position="144"/>
    </location>
</feature>
<feature type="compositionally biased region" description="Low complexity" evidence="1">
    <location>
        <begin position="132"/>
        <end position="144"/>
    </location>
</feature>
<comment type="caution">
    <text evidence="2">The sequence shown here is derived from an EMBL/GenBank/DDBJ whole genome shotgun (WGS) entry which is preliminary data.</text>
</comment>
<accession>A0ABR3UPN8</accession>
<dbReference type="Proteomes" id="UP001578633">
    <property type="component" value="Chromosome 2"/>
</dbReference>
<dbReference type="EMBL" id="JBHGVX010000002">
    <property type="protein sequence ID" value="KAL1798442.1"/>
    <property type="molecule type" value="Genomic_DNA"/>
</dbReference>
<dbReference type="RefSeq" id="XP_069309026.1">
    <property type="nucleotide sequence ID" value="XM_069449226.1"/>
</dbReference>
<evidence type="ECO:0000256" key="1">
    <source>
        <dbReference type="SAM" id="MobiDB-lite"/>
    </source>
</evidence>
<feature type="compositionally biased region" description="Low complexity" evidence="1">
    <location>
        <begin position="85"/>
        <end position="100"/>
    </location>
</feature>